<protein>
    <submittedName>
        <fullName evidence="7">TetR/AcrR family transcriptional regulator</fullName>
    </submittedName>
</protein>
<dbReference type="Proteomes" id="UP000295345">
    <property type="component" value="Unassembled WGS sequence"/>
</dbReference>
<dbReference type="InterPro" id="IPR009057">
    <property type="entry name" value="Homeodomain-like_sf"/>
</dbReference>
<gene>
    <name evidence="7" type="ORF">E1283_25235</name>
</gene>
<keyword evidence="4" id="KW-0804">Transcription</keyword>
<dbReference type="InterPro" id="IPR001647">
    <property type="entry name" value="HTH_TetR"/>
</dbReference>
<evidence type="ECO:0000256" key="5">
    <source>
        <dbReference type="PROSITE-ProRule" id="PRU00335"/>
    </source>
</evidence>
<evidence type="ECO:0000256" key="4">
    <source>
        <dbReference type="ARBA" id="ARBA00023163"/>
    </source>
</evidence>
<proteinExistence type="predicted"/>
<dbReference type="InterPro" id="IPR036271">
    <property type="entry name" value="Tet_transcr_reg_TetR-rel_C_sf"/>
</dbReference>
<feature type="DNA-binding region" description="H-T-H motif" evidence="5">
    <location>
        <begin position="34"/>
        <end position="53"/>
    </location>
</feature>
<evidence type="ECO:0000313" key="8">
    <source>
        <dbReference type="Proteomes" id="UP000295345"/>
    </source>
</evidence>
<feature type="domain" description="HTH tetR-type" evidence="6">
    <location>
        <begin position="11"/>
        <end position="71"/>
    </location>
</feature>
<name>A0A4R4T0B4_9ACTN</name>
<dbReference type="RefSeq" id="WP_132820446.1">
    <property type="nucleotide sequence ID" value="NZ_SMKI01000319.1"/>
</dbReference>
<keyword evidence="8" id="KW-1185">Reference proteome</keyword>
<dbReference type="Pfam" id="PF13977">
    <property type="entry name" value="TetR_C_6"/>
    <property type="match status" value="1"/>
</dbReference>
<dbReference type="SUPFAM" id="SSF46689">
    <property type="entry name" value="Homeodomain-like"/>
    <property type="match status" value="1"/>
</dbReference>
<reference evidence="7 8" key="1">
    <citation type="submission" date="2019-03" db="EMBL/GenBank/DDBJ databases">
        <title>Draft genome sequences of novel Actinobacteria.</title>
        <authorList>
            <person name="Sahin N."/>
            <person name="Ay H."/>
            <person name="Saygin H."/>
        </authorList>
    </citation>
    <scope>NUCLEOTIDE SEQUENCE [LARGE SCALE GENOMIC DNA]</scope>
    <source>
        <strain evidence="7 8">DSM 41900</strain>
    </source>
</reference>
<evidence type="ECO:0000259" key="6">
    <source>
        <dbReference type="PROSITE" id="PS50977"/>
    </source>
</evidence>
<evidence type="ECO:0000256" key="3">
    <source>
        <dbReference type="ARBA" id="ARBA00023125"/>
    </source>
</evidence>
<dbReference type="PANTHER" id="PTHR47506:SF6">
    <property type="entry name" value="HTH-TYPE TRANSCRIPTIONAL REPRESSOR NEMR"/>
    <property type="match status" value="1"/>
</dbReference>
<dbReference type="EMBL" id="SMKI01000319">
    <property type="protein sequence ID" value="TDC70067.1"/>
    <property type="molecule type" value="Genomic_DNA"/>
</dbReference>
<dbReference type="SUPFAM" id="SSF48498">
    <property type="entry name" value="Tetracyclin repressor-like, C-terminal domain"/>
    <property type="match status" value="1"/>
</dbReference>
<dbReference type="PROSITE" id="PS50977">
    <property type="entry name" value="HTH_TETR_2"/>
    <property type="match status" value="1"/>
</dbReference>
<keyword evidence="2" id="KW-0805">Transcription regulation</keyword>
<dbReference type="OrthoDB" id="7505659at2"/>
<keyword evidence="1" id="KW-0678">Repressor</keyword>
<evidence type="ECO:0000256" key="1">
    <source>
        <dbReference type="ARBA" id="ARBA00022491"/>
    </source>
</evidence>
<dbReference type="InterPro" id="IPR039538">
    <property type="entry name" value="BetI_C"/>
</dbReference>
<organism evidence="7 8">
    <name type="scientific">Streptomyces hainanensis</name>
    <dbReference type="NCBI Taxonomy" id="402648"/>
    <lineage>
        <taxon>Bacteria</taxon>
        <taxon>Bacillati</taxon>
        <taxon>Actinomycetota</taxon>
        <taxon>Actinomycetes</taxon>
        <taxon>Kitasatosporales</taxon>
        <taxon>Streptomycetaceae</taxon>
        <taxon>Streptomyces</taxon>
    </lineage>
</organism>
<evidence type="ECO:0000256" key="2">
    <source>
        <dbReference type="ARBA" id="ARBA00023015"/>
    </source>
</evidence>
<sequence>MTGRGAYAKGVARREEIIATALRTLAERGYRNTSLRAIARELGLQPAHILHYFPSREKLLEAVVTAWDRRAWAAGVAAVGADEGILTLWPELVRHNTGVPGLVHLYTAFAAEAAAGGHPSREFFLGRFERVRGHLVDDIERRKAAGRYPPELDSARAAGSLIALSDGLQLQWLIDPRVDMVAELEQAIDALAVVHPLRGRS</sequence>
<dbReference type="PANTHER" id="PTHR47506">
    <property type="entry name" value="TRANSCRIPTIONAL REGULATORY PROTEIN"/>
    <property type="match status" value="1"/>
</dbReference>
<accession>A0A4R4T0B4</accession>
<dbReference type="Gene3D" id="1.10.357.10">
    <property type="entry name" value="Tetracycline Repressor, domain 2"/>
    <property type="match status" value="1"/>
</dbReference>
<keyword evidence="3 5" id="KW-0238">DNA-binding</keyword>
<dbReference type="PRINTS" id="PR00455">
    <property type="entry name" value="HTHTETR"/>
</dbReference>
<comment type="caution">
    <text evidence="7">The sequence shown here is derived from an EMBL/GenBank/DDBJ whole genome shotgun (WGS) entry which is preliminary data.</text>
</comment>
<dbReference type="AlphaFoldDB" id="A0A4R4T0B4"/>
<evidence type="ECO:0000313" key="7">
    <source>
        <dbReference type="EMBL" id="TDC70067.1"/>
    </source>
</evidence>
<dbReference type="Pfam" id="PF00440">
    <property type="entry name" value="TetR_N"/>
    <property type="match status" value="1"/>
</dbReference>
<dbReference type="GO" id="GO:0003677">
    <property type="term" value="F:DNA binding"/>
    <property type="evidence" value="ECO:0007669"/>
    <property type="project" value="UniProtKB-UniRule"/>
</dbReference>